<feature type="transmembrane region" description="Helical" evidence="5">
    <location>
        <begin position="30"/>
        <end position="49"/>
    </location>
</feature>
<keyword evidence="2 5" id="KW-0812">Transmembrane</keyword>
<dbReference type="InterPro" id="IPR051598">
    <property type="entry name" value="TSUP/Inactive_protease-like"/>
</dbReference>
<feature type="transmembrane region" description="Helical" evidence="5">
    <location>
        <begin position="242"/>
        <end position="263"/>
    </location>
</feature>
<dbReference type="RefSeq" id="WP_042686502.1">
    <property type="nucleotide sequence ID" value="NZ_DUIH01000021.1"/>
</dbReference>
<evidence type="ECO:0000256" key="5">
    <source>
        <dbReference type="RuleBase" id="RU363041"/>
    </source>
</evidence>
<dbReference type="EMBL" id="DUIH01000021">
    <property type="protein sequence ID" value="HIH70076.1"/>
    <property type="molecule type" value="Genomic_DNA"/>
</dbReference>
<dbReference type="AlphaFoldDB" id="A0A832RXA8"/>
<feature type="transmembrane region" description="Helical" evidence="5">
    <location>
        <begin position="70"/>
        <end position="92"/>
    </location>
</feature>
<comment type="similarity">
    <text evidence="5">Belongs to the 4-toluene sulfonate uptake permease (TSUP) (TC 2.A.102) family.</text>
</comment>
<feature type="transmembrane region" description="Helical" evidence="5">
    <location>
        <begin position="212"/>
        <end position="230"/>
    </location>
</feature>
<dbReference type="Pfam" id="PF01925">
    <property type="entry name" value="TauE"/>
    <property type="match status" value="1"/>
</dbReference>
<keyword evidence="4 5" id="KW-0472">Membrane</keyword>
<comment type="caution">
    <text evidence="6">The sequence shown here is derived from an EMBL/GenBank/DDBJ whole genome shotgun (WGS) entry which is preliminary data.</text>
</comment>
<dbReference type="PANTHER" id="PTHR43701:SF2">
    <property type="entry name" value="MEMBRANE TRANSPORTER PROTEIN YJNA-RELATED"/>
    <property type="match status" value="1"/>
</dbReference>
<evidence type="ECO:0000256" key="4">
    <source>
        <dbReference type="ARBA" id="ARBA00023136"/>
    </source>
</evidence>
<feature type="transmembrane region" description="Helical" evidence="5">
    <location>
        <begin position="188"/>
        <end position="205"/>
    </location>
</feature>
<name>A0A832RXA8_9EURY</name>
<evidence type="ECO:0000256" key="3">
    <source>
        <dbReference type="ARBA" id="ARBA00022989"/>
    </source>
</evidence>
<accession>A0A832RXA8</accession>
<keyword evidence="3 5" id="KW-1133">Transmembrane helix</keyword>
<proteinExistence type="inferred from homology"/>
<organism evidence="6 7">
    <name type="scientific">Methermicoccus shengliensis</name>
    <dbReference type="NCBI Taxonomy" id="660064"/>
    <lineage>
        <taxon>Archaea</taxon>
        <taxon>Methanobacteriati</taxon>
        <taxon>Methanobacteriota</taxon>
        <taxon>Stenosarchaea group</taxon>
        <taxon>Methanomicrobia</taxon>
        <taxon>Methanosarcinales</taxon>
        <taxon>Methermicoccaceae</taxon>
        <taxon>Methermicoccus</taxon>
    </lineage>
</organism>
<dbReference type="Proteomes" id="UP000600363">
    <property type="component" value="Unassembled WGS sequence"/>
</dbReference>
<protein>
    <recommendedName>
        <fullName evidence="5">Probable membrane transporter protein</fullName>
    </recommendedName>
</protein>
<dbReference type="PANTHER" id="PTHR43701">
    <property type="entry name" value="MEMBRANE TRANSPORTER PROTEIN MJ0441-RELATED"/>
    <property type="match status" value="1"/>
</dbReference>
<feature type="transmembrane region" description="Helical" evidence="5">
    <location>
        <begin position="146"/>
        <end position="176"/>
    </location>
</feature>
<evidence type="ECO:0000313" key="6">
    <source>
        <dbReference type="EMBL" id="HIH70076.1"/>
    </source>
</evidence>
<reference evidence="6" key="1">
    <citation type="journal article" date="2020" name="bioRxiv">
        <title>A rank-normalized archaeal taxonomy based on genome phylogeny resolves widespread incomplete and uneven classifications.</title>
        <authorList>
            <person name="Rinke C."/>
            <person name="Chuvochina M."/>
            <person name="Mussig A.J."/>
            <person name="Chaumeil P.-A."/>
            <person name="Waite D.W."/>
            <person name="Whitman W.B."/>
            <person name="Parks D.H."/>
            <person name="Hugenholtz P."/>
        </authorList>
    </citation>
    <scope>NUCLEOTIDE SEQUENCE</scope>
    <source>
        <strain evidence="6">UBA12518</strain>
    </source>
</reference>
<evidence type="ECO:0000256" key="1">
    <source>
        <dbReference type="ARBA" id="ARBA00004141"/>
    </source>
</evidence>
<comment type="subcellular location">
    <subcellularLocation>
        <location evidence="5">Cell membrane</location>
        <topology evidence="5">Multi-pass membrane protein</topology>
    </subcellularLocation>
    <subcellularLocation>
        <location evidence="1">Membrane</location>
        <topology evidence="1">Multi-pass membrane protein</topology>
    </subcellularLocation>
</comment>
<evidence type="ECO:0000313" key="7">
    <source>
        <dbReference type="Proteomes" id="UP000600363"/>
    </source>
</evidence>
<dbReference type="GO" id="GO:0005886">
    <property type="term" value="C:plasma membrane"/>
    <property type="evidence" value="ECO:0007669"/>
    <property type="project" value="UniProtKB-SubCell"/>
</dbReference>
<dbReference type="InterPro" id="IPR002781">
    <property type="entry name" value="TM_pro_TauE-like"/>
</dbReference>
<keyword evidence="5" id="KW-1003">Cell membrane</keyword>
<sequence length="265" mass="27895">MDIIFVLLGFLIGTLVGMTGMGGGALMTPALIFFGIPASVAVGTDLLYATATKALSSLLHMRRRNIDQRLVGSLLGGSIPGSVLGGYLIGFGGGAFGEDLLNKYTSLALGVVLVIISILMLIRVVRGEEFHAREPHSVSLPSVWKLITVGVTVGFLVQFTSVGSGTLVLFFLLGFTALSPKRIVGTDLFHGFLLTTIGSLTHLWFGYVDYGIALLLIAGTIPGAYMGVSLNSRIPLAPLRVVLILVLMLAGIVLLGEWLGVLLSP</sequence>
<feature type="transmembrane region" description="Helical" evidence="5">
    <location>
        <begin position="104"/>
        <end position="125"/>
    </location>
</feature>
<gene>
    <name evidence="6" type="ORF">HA299_05655</name>
</gene>
<evidence type="ECO:0000256" key="2">
    <source>
        <dbReference type="ARBA" id="ARBA00022692"/>
    </source>
</evidence>